<evidence type="ECO:0000313" key="3">
    <source>
        <dbReference type="Proteomes" id="UP000429229"/>
    </source>
</evidence>
<feature type="domain" description="Thioesterase" evidence="1">
    <location>
        <begin position="55"/>
        <end position="125"/>
    </location>
</feature>
<protein>
    <submittedName>
        <fullName evidence="2">Phenylacetic acid degradation protein</fullName>
    </submittedName>
</protein>
<name>A0A6I4TYK5_9SPHN</name>
<dbReference type="AlphaFoldDB" id="A0A6I4TYK5"/>
<dbReference type="CDD" id="cd03443">
    <property type="entry name" value="PaaI_thioesterase"/>
    <property type="match status" value="1"/>
</dbReference>
<organism evidence="2 3">
    <name type="scientific">Alteriqipengyuania halimionae</name>
    <dbReference type="NCBI Taxonomy" id="1926630"/>
    <lineage>
        <taxon>Bacteria</taxon>
        <taxon>Pseudomonadati</taxon>
        <taxon>Pseudomonadota</taxon>
        <taxon>Alphaproteobacteria</taxon>
        <taxon>Sphingomonadales</taxon>
        <taxon>Erythrobacteraceae</taxon>
        <taxon>Alteriqipengyuania</taxon>
    </lineage>
</organism>
<dbReference type="GO" id="GO:0016790">
    <property type="term" value="F:thiolester hydrolase activity"/>
    <property type="evidence" value="ECO:0007669"/>
    <property type="project" value="UniProtKB-ARBA"/>
</dbReference>
<dbReference type="Proteomes" id="UP000429229">
    <property type="component" value="Unassembled WGS sequence"/>
</dbReference>
<reference evidence="2 3" key="1">
    <citation type="submission" date="2019-12" db="EMBL/GenBank/DDBJ databases">
        <title>Genomic-based taxomic classification of the family Erythrobacteraceae.</title>
        <authorList>
            <person name="Xu L."/>
        </authorList>
    </citation>
    <scope>NUCLEOTIDE SEQUENCE [LARGE SCALE GENOMIC DNA]</scope>
    <source>
        <strain evidence="2 3">LMG 29519</strain>
    </source>
</reference>
<dbReference type="Gene3D" id="3.10.129.10">
    <property type="entry name" value="Hotdog Thioesterase"/>
    <property type="match status" value="1"/>
</dbReference>
<evidence type="ECO:0000259" key="1">
    <source>
        <dbReference type="Pfam" id="PF03061"/>
    </source>
</evidence>
<dbReference type="OrthoDB" id="9813158at2"/>
<keyword evidence="3" id="KW-1185">Reference proteome</keyword>
<dbReference type="SUPFAM" id="SSF54637">
    <property type="entry name" value="Thioesterase/thiol ester dehydrase-isomerase"/>
    <property type="match status" value="1"/>
</dbReference>
<proteinExistence type="predicted"/>
<dbReference type="RefSeq" id="WP_160615229.1">
    <property type="nucleotide sequence ID" value="NZ_WTYR01000001.1"/>
</dbReference>
<accession>A0A6I4TYK5</accession>
<dbReference type="EMBL" id="WTYR01000001">
    <property type="protein sequence ID" value="MXP08698.1"/>
    <property type="molecule type" value="Genomic_DNA"/>
</dbReference>
<sequence length="143" mass="15752">MSKPNIQPDLFAKAMLKGGHGGWLGMQYHAHGPGWFELALPWKEELVGMEESGILASGPIISLMDNCTSLSVWTKRDTFVPQVTLDLRIDYTRAATPGSTVIGRGECYKITRSMSFVRGIAYEDDLDDPLAHAAGVFMTIETF</sequence>
<gene>
    <name evidence="2" type="ORF">GRI68_00695</name>
</gene>
<dbReference type="InterPro" id="IPR006683">
    <property type="entry name" value="Thioestr_dom"/>
</dbReference>
<dbReference type="InterPro" id="IPR029069">
    <property type="entry name" value="HotDog_dom_sf"/>
</dbReference>
<evidence type="ECO:0000313" key="2">
    <source>
        <dbReference type="EMBL" id="MXP08698.1"/>
    </source>
</evidence>
<comment type="caution">
    <text evidence="2">The sequence shown here is derived from an EMBL/GenBank/DDBJ whole genome shotgun (WGS) entry which is preliminary data.</text>
</comment>
<dbReference type="Pfam" id="PF03061">
    <property type="entry name" value="4HBT"/>
    <property type="match status" value="1"/>
</dbReference>